<dbReference type="NCBIfam" id="NF007853">
    <property type="entry name" value="PRK10562.1"/>
    <property type="match status" value="1"/>
</dbReference>
<dbReference type="PANTHER" id="PTHR43800">
    <property type="entry name" value="PEPTIDYL-LYSINE N-ACETYLTRANSFERASE YJAB"/>
    <property type="match status" value="1"/>
</dbReference>
<protein>
    <submittedName>
        <fullName evidence="4">N-acetyltransferase</fullName>
        <ecNumber evidence="4">2.3.1.-</ecNumber>
    </submittedName>
</protein>
<dbReference type="InterPro" id="IPR016181">
    <property type="entry name" value="Acyl_CoA_acyltransferase"/>
</dbReference>
<dbReference type="OrthoDB" id="88131at2"/>
<dbReference type="EMBL" id="WAGX01000005">
    <property type="protein sequence ID" value="KAB1437964.1"/>
    <property type="molecule type" value="Genomic_DNA"/>
</dbReference>
<dbReference type="GO" id="GO:0016747">
    <property type="term" value="F:acyltransferase activity, transferring groups other than amino-acyl groups"/>
    <property type="evidence" value="ECO:0007669"/>
    <property type="project" value="InterPro"/>
</dbReference>
<dbReference type="AlphaFoldDB" id="A0A7V7QJU8"/>
<evidence type="ECO:0000256" key="2">
    <source>
        <dbReference type="ARBA" id="ARBA00023315"/>
    </source>
</evidence>
<keyword evidence="2 4" id="KW-0012">Acyltransferase</keyword>
<evidence type="ECO:0000256" key="1">
    <source>
        <dbReference type="ARBA" id="ARBA00022679"/>
    </source>
</evidence>
<sequence>MIKKIELLEGEQLDRIMKLWLETNIQAHDFIDRNYWQSNYEAVKEMMPQATIYAYQEEDTIQAFVGLMDNYIAGIFVSNKMQSKGIGKKLLAHCKNNLDELTLDVYQKNERAVQFYLREGFVITEEKIDENTKEIEYEMKWKKEL</sequence>
<evidence type="ECO:0000313" key="5">
    <source>
        <dbReference type="Proteomes" id="UP000461768"/>
    </source>
</evidence>
<dbReference type="SUPFAM" id="SSF55729">
    <property type="entry name" value="Acyl-CoA N-acyltransferases (Nat)"/>
    <property type="match status" value="1"/>
</dbReference>
<dbReference type="PANTHER" id="PTHR43800:SF1">
    <property type="entry name" value="PEPTIDYL-LYSINE N-ACETYLTRANSFERASE YJAB"/>
    <property type="match status" value="1"/>
</dbReference>
<reference evidence="4 5" key="1">
    <citation type="submission" date="2019-09" db="EMBL/GenBank/DDBJ databases">
        <authorList>
            <person name="Valk L.C."/>
        </authorList>
    </citation>
    <scope>NUCLEOTIDE SEQUENCE [LARGE SCALE GENOMIC DNA]</scope>
    <source>
        <strain evidence="4">GalUA</strain>
    </source>
</reference>
<reference evidence="4 5" key="2">
    <citation type="submission" date="2020-02" db="EMBL/GenBank/DDBJ databases">
        <title>Candidatus Galacturonibacter soehngenii shows hetero-acetogenic catabolism of galacturonic acid but lacks a canonical carbon monoxide dehydrogenase/acetyl-CoA synthase complex.</title>
        <authorList>
            <person name="Diender M."/>
            <person name="Stouten G.R."/>
            <person name="Petersen J.F."/>
            <person name="Nielsen P.H."/>
            <person name="Dueholm M.S."/>
            <person name="Pronk J.T."/>
            <person name="Van Loosdrecht M.C.M."/>
        </authorList>
    </citation>
    <scope>NUCLEOTIDE SEQUENCE [LARGE SCALE GENOMIC DNA]</scope>
    <source>
        <strain evidence="4">GalUA</strain>
    </source>
</reference>
<dbReference type="CDD" id="cd04301">
    <property type="entry name" value="NAT_SF"/>
    <property type="match status" value="1"/>
</dbReference>
<evidence type="ECO:0000259" key="3">
    <source>
        <dbReference type="PROSITE" id="PS51186"/>
    </source>
</evidence>
<dbReference type="Proteomes" id="UP000461768">
    <property type="component" value="Unassembled WGS sequence"/>
</dbReference>
<keyword evidence="5" id="KW-1185">Reference proteome</keyword>
<proteinExistence type="predicted"/>
<dbReference type="EC" id="2.3.1.-" evidence="4"/>
<gene>
    <name evidence="4" type="ORF">F7O84_10285</name>
</gene>
<dbReference type="InterPro" id="IPR000182">
    <property type="entry name" value="GNAT_dom"/>
</dbReference>
<comment type="caution">
    <text evidence="4">The sequence shown here is derived from an EMBL/GenBank/DDBJ whole genome shotgun (WGS) entry which is preliminary data.</text>
</comment>
<name>A0A7V7QJU8_9FIRM</name>
<accession>A0A7V7QJU8</accession>
<dbReference type="RefSeq" id="WP_151144638.1">
    <property type="nucleotide sequence ID" value="NZ_WAGX01000005.1"/>
</dbReference>
<keyword evidence="1 4" id="KW-0808">Transferase</keyword>
<feature type="domain" description="N-acetyltransferase" evidence="3">
    <location>
        <begin position="3"/>
        <end position="144"/>
    </location>
</feature>
<organism evidence="4 5">
    <name type="scientific">Candidatus Galacturonatibacter soehngenii</name>
    <dbReference type="NCBI Taxonomy" id="2307010"/>
    <lineage>
        <taxon>Bacteria</taxon>
        <taxon>Bacillati</taxon>
        <taxon>Bacillota</taxon>
        <taxon>Clostridia</taxon>
        <taxon>Lachnospirales</taxon>
        <taxon>Lachnospiraceae</taxon>
        <taxon>Candidatus Galacturonatibacter</taxon>
    </lineage>
</organism>
<evidence type="ECO:0000313" key="4">
    <source>
        <dbReference type="EMBL" id="KAB1437964.1"/>
    </source>
</evidence>
<dbReference type="PROSITE" id="PS51186">
    <property type="entry name" value="GNAT"/>
    <property type="match status" value="1"/>
</dbReference>
<dbReference type="Gene3D" id="3.40.630.30">
    <property type="match status" value="1"/>
</dbReference>
<dbReference type="Pfam" id="PF13673">
    <property type="entry name" value="Acetyltransf_10"/>
    <property type="match status" value="1"/>
</dbReference>